<keyword evidence="1" id="KW-0732">Signal</keyword>
<dbReference type="OrthoDB" id="7876219at2"/>
<feature type="signal peptide" evidence="1">
    <location>
        <begin position="1"/>
        <end position="21"/>
    </location>
</feature>
<comment type="caution">
    <text evidence="2">The sequence shown here is derived from an EMBL/GenBank/DDBJ whole genome shotgun (WGS) entry which is preliminary data.</text>
</comment>
<name>A0A2T6KN14_9RHOB</name>
<feature type="chain" id="PRO_5015704509" evidence="1">
    <location>
        <begin position="22"/>
        <end position="109"/>
    </location>
</feature>
<evidence type="ECO:0000256" key="1">
    <source>
        <dbReference type="SAM" id="SignalP"/>
    </source>
</evidence>
<keyword evidence="3" id="KW-1185">Reference proteome</keyword>
<dbReference type="EMBL" id="QBUD01000002">
    <property type="protein sequence ID" value="PUB17612.1"/>
    <property type="molecule type" value="Genomic_DNA"/>
</dbReference>
<evidence type="ECO:0000313" key="3">
    <source>
        <dbReference type="Proteomes" id="UP000244523"/>
    </source>
</evidence>
<proteinExistence type="predicted"/>
<sequence>MSIKTLVLAAAAATVTASAAAAETYFEVGPNLEAGDILELGLITAEGNGVVEIYDYRTGTQGALLGTKTLNAGANPNVRVKTGLPATSNVLAVVKVDGQEAAKKSFYIY</sequence>
<reference evidence="2 3" key="1">
    <citation type="submission" date="2018-04" db="EMBL/GenBank/DDBJ databases">
        <title>Genomic Encyclopedia of Archaeal and Bacterial Type Strains, Phase II (KMG-II): from individual species to whole genera.</title>
        <authorList>
            <person name="Goeker M."/>
        </authorList>
    </citation>
    <scope>NUCLEOTIDE SEQUENCE [LARGE SCALE GENOMIC DNA]</scope>
    <source>
        <strain evidence="2 3">DSM 29955</strain>
    </source>
</reference>
<dbReference type="RefSeq" id="WP_108385716.1">
    <property type="nucleotide sequence ID" value="NZ_QBUD01000002.1"/>
</dbReference>
<accession>A0A2T6KN14</accession>
<gene>
    <name evidence="2" type="ORF">C8N45_102624</name>
</gene>
<organism evidence="2 3">
    <name type="scientific">Yoonia sediminilitoris</name>
    <dbReference type="NCBI Taxonomy" id="1286148"/>
    <lineage>
        <taxon>Bacteria</taxon>
        <taxon>Pseudomonadati</taxon>
        <taxon>Pseudomonadota</taxon>
        <taxon>Alphaproteobacteria</taxon>
        <taxon>Rhodobacterales</taxon>
        <taxon>Paracoccaceae</taxon>
        <taxon>Yoonia</taxon>
    </lineage>
</organism>
<evidence type="ECO:0000313" key="2">
    <source>
        <dbReference type="EMBL" id="PUB17612.1"/>
    </source>
</evidence>
<protein>
    <submittedName>
        <fullName evidence="2">Uncharacterized protein</fullName>
    </submittedName>
</protein>
<dbReference type="Proteomes" id="UP000244523">
    <property type="component" value="Unassembled WGS sequence"/>
</dbReference>
<dbReference type="AlphaFoldDB" id="A0A2T6KN14"/>